<reference evidence="2 3" key="1">
    <citation type="submission" date="2017-07" db="EMBL/GenBank/DDBJ databases">
        <authorList>
            <person name="Sun Z.S."/>
            <person name="Albrecht U."/>
            <person name="Echele G."/>
            <person name="Lee C.C."/>
        </authorList>
    </citation>
    <scope>NUCLEOTIDE SEQUENCE [LARGE SCALE GENOMIC DNA]</scope>
    <source>
        <strain evidence="2 3">CGMCC 1.12710</strain>
    </source>
</reference>
<dbReference type="AlphaFoldDB" id="A0A239PKD7"/>
<feature type="transmembrane region" description="Helical" evidence="1">
    <location>
        <begin position="113"/>
        <end position="132"/>
    </location>
</feature>
<evidence type="ECO:0000313" key="2">
    <source>
        <dbReference type="EMBL" id="SNT67514.1"/>
    </source>
</evidence>
<organism evidence="2 3">
    <name type="scientific">Amphiplicatus metriothermophilus</name>
    <dbReference type="NCBI Taxonomy" id="1519374"/>
    <lineage>
        <taxon>Bacteria</taxon>
        <taxon>Pseudomonadati</taxon>
        <taxon>Pseudomonadota</taxon>
        <taxon>Alphaproteobacteria</taxon>
        <taxon>Parvularculales</taxon>
        <taxon>Parvularculaceae</taxon>
        <taxon>Amphiplicatus</taxon>
    </lineage>
</organism>
<feature type="transmembrane region" description="Helical" evidence="1">
    <location>
        <begin position="224"/>
        <end position="242"/>
    </location>
</feature>
<proteinExistence type="predicted"/>
<feature type="transmembrane region" description="Helical" evidence="1">
    <location>
        <begin position="73"/>
        <end position="93"/>
    </location>
</feature>
<dbReference type="EMBL" id="FZQA01000001">
    <property type="protein sequence ID" value="SNT67514.1"/>
    <property type="molecule type" value="Genomic_DNA"/>
</dbReference>
<evidence type="ECO:0000256" key="1">
    <source>
        <dbReference type="SAM" id="Phobius"/>
    </source>
</evidence>
<feature type="transmembrane region" description="Helical" evidence="1">
    <location>
        <begin position="254"/>
        <end position="275"/>
    </location>
</feature>
<evidence type="ECO:0000313" key="3">
    <source>
        <dbReference type="Proteomes" id="UP000198346"/>
    </source>
</evidence>
<accession>A0A239PKD7</accession>
<sequence>MSMRNFLVWPAKAALVFIALIAAVMIGGAIIYAGAAPAEGVDQGAMMRAAFAVHAANALMLSVLAARMRLSRVGAAALLLALFFCAQTLLSVMELAYFRAFFDYPLSALPRDIGAGFATAFAGAGAAALAFVEGRSRETVFETRSLTSLVWRFVAASALYPVAYWAAGLFFVTPSETARAFYGENFTDAIEPGALLALQLARGAIWAALAFAAAYGLRGSRIERAILVGASFSIFMILPLLYPNAIMPAPVRMLHFVEIATSNFIYGLVATLLLAPRRAAAQPYA</sequence>
<protein>
    <submittedName>
        <fullName evidence="2">Uncharacterized protein</fullName>
    </submittedName>
</protein>
<dbReference type="RefSeq" id="WP_143265898.1">
    <property type="nucleotide sequence ID" value="NZ_FZQA01000001.1"/>
</dbReference>
<dbReference type="OrthoDB" id="8481867at2"/>
<feature type="transmembrane region" description="Helical" evidence="1">
    <location>
        <begin position="193"/>
        <end position="217"/>
    </location>
</feature>
<feature type="transmembrane region" description="Helical" evidence="1">
    <location>
        <begin position="45"/>
        <end position="66"/>
    </location>
</feature>
<keyword evidence="1" id="KW-1133">Transmembrane helix</keyword>
<keyword evidence="3" id="KW-1185">Reference proteome</keyword>
<dbReference type="Proteomes" id="UP000198346">
    <property type="component" value="Unassembled WGS sequence"/>
</dbReference>
<keyword evidence="1" id="KW-0472">Membrane</keyword>
<name>A0A239PKD7_9PROT</name>
<gene>
    <name evidence="2" type="ORF">SAMN06297382_0002</name>
</gene>
<keyword evidence="1" id="KW-0812">Transmembrane</keyword>
<feature type="transmembrane region" description="Helical" evidence="1">
    <location>
        <begin position="153"/>
        <end position="173"/>
    </location>
</feature>